<dbReference type="SUPFAM" id="SSF50965">
    <property type="entry name" value="Galactose oxidase, central domain"/>
    <property type="match status" value="1"/>
</dbReference>
<dbReference type="Pfam" id="PF20843">
    <property type="entry name" value="Rax2_3"/>
    <property type="match status" value="1"/>
</dbReference>
<keyword evidence="1" id="KW-0812">Transmembrane</keyword>
<evidence type="ECO:0000259" key="3">
    <source>
        <dbReference type="Pfam" id="PF12768"/>
    </source>
</evidence>
<feature type="transmembrane region" description="Helical" evidence="1">
    <location>
        <begin position="1162"/>
        <end position="1189"/>
    </location>
</feature>
<feature type="domain" description="Rax2-like C-terminal" evidence="3">
    <location>
        <begin position="906"/>
        <end position="1158"/>
    </location>
</feature>
<feature type="domain" description="Rax2-like second" evidence="4">
    <location>
        <begin position="228"/>
        <end position="377"/>
    </location>
</feature>
<sequence length="1235" mass="128873">MRISSRWPRPSLRSCTQHSTSCLLACASFLSLAQGITFTPVPSSNLDLSQLGNTGIAGDFTGISLYQWEGQNENAFANNGSQSLMAQLPNGQFINILNTDASIQALCTFQGALILAGNFTSLGGREFTAIASYDLNSTELTNLTGLTGQVNSLLCDDDSNMVYVGGSFQAGTSTNAVTWVGNNGWTSLPFAGFNGPVASISKAANGHIIFGGSFTGLGNTTTTNSSTSTESLVNLSAANISASHSIATTGFNEPDNIVCQTGGVDGSDTTWLLEDDTPGSWTAKFSYGFEPTKLRLYNTHQDGRGTKTWRFTALPIDGIMNFTYIDPASNKNISCTSECPLSDNTSIPYQEFYFVNRVGMNEFRIDVSAWYGSGGGLDGIALYTDEMYTYSINDFNEPPCSNTSFPATATSTGSWVVAPSGESSSEYLSAQLTGTISSDSASVTFYPDIRESGNYSVSMYTPGCIQDDTCSSRGQVNITWTLTADGSTEDSSKVIYQSNNYDKYDSLFTAIMDAASSSFRPSIVLTPANNQDISNMTVVAQRIGLRLLNSTGGLKGLFEYDPTKVTIDTADFETSAFDKLGSTFADRSAVETLAVDDDVTYIGGNFTSENVRNIVGINTASNSTVLLDGGLNGAVSCLYASNGSIYAGGSFDNTLDNSMSGLSHVAIYSPSSGKWSPLGAGLDGPVASIVPMTLNISSTTPETVIALTGSFNTLVAFDDNSEVVVSGFAIWVPSQGNWLQNVNGPVPSINGLLTTSLLSVADTSLYAGTLSSQAMSANGVVTVGESLGNFPVEFTSQSTSANTSTGVVKRASLINSTETLTGVQAGAFYNSGAVTVLAGHFTALSSNGSEVSNVVIIDGNNNNATTGLPSGIDDDSMFYAVAVQGDNLFAGGRINGTVGDSTVNGLVSYNLAGAKFNGQPPALVGYSDLPVVVTSIKVRPNTGDVYVGGSFKSAGSLACPGVCVFATSSSQWNRPGLGLEGNVSSLIWPTSSTLIAGGQLSINNIPVYLASYDVSSSAWSAFSSASSLPGPVDAVTTANSKGTEFWAAGTASDSSSVYLMKYDGSAWQSAGTSLNPDSVIHSLQMFTVTSAHDSTSLMDSTQVLMITGSLSIPGFGTASAALFNGTTFQPYALTGNTGNTAGSISKIFVQNENFFSNSSSGLAVGFIVLIALAISLGLMLLIVVAGLLLDRYRKKREGYVPAPTSMYDRGGAMSRLPPEELLDSLGKGRSGAPHI</sequence>
<dbReference type="InterPro" id="IPR048266">
    <property type="entry name" value="Rax2-like_second"/>
</dbReference>
<dbReference type="GeneID" id="70126107"/>
<dbReference type="PANTHER" id="PTHR31778:SF2">
    <property type="entry name" value="BUD SITE SELECTION PROTEIN RAX2"/>
    <property type="match status" value="1"/>
</dbReference>
<feature type="domain" description="Rax2-like third" evidence="5">
    <location>
        <begin position="388"/>
        <end position="547"/>
    </location>
</feature>
<reference evidence="6" key="1">
    <citation type="journal article" date="2021" name="Nat. Commun.">
        <title>Genetic determinants of endophytism in the Arabidopsis root mycobiome.</title>
        <authorList>
            <person name="Mesny F."/>
            <person name="Miyauchi S."/>
            <person name="Thiergart T."/>
            <person name="Pickel B."/>
            <person name="Atanasova L."/>
            <person name="Karlsson M."/>
            <person name="Huettel B."/>
            <person name="Barry K.W."/>
            <person name="Haridas S."/>
            <person name="Chen C."/>
            <person name="Bauer D."/>
            <person name="Andreopoulos W."/>
            <person name="Pangilinan J."/>
            <person name="LaButti K."/>
            <person name="Riley R."/>
            <person name="Lipzen A."/>
            <person name="Clum A."/>
            <person name="Drula E."/>
            <person name="Henrissat B."/>
            <person name="Kohler A."/>
            <person name="Grigoriev I.V."/>
            <person name="Martin F.M."/>
            <person name="Hacquard S."/>
        </authorList>
    </citation>
    <scope>NUCLEOTIDE SEQUENCE</scope>
    <source>
        <strain evidence="6">MPI-SDFR-AT-0073</strain>
    </source>
</reference>
<dbReference type="OrthoDB" id="2503993at2759"/>
<dbReference type="Pfam" id="PF20842">
    <property type="entry name" value="Rax2_2"/>
    <property type="match status" value="1"/>
</dbReference>
<dbReference type="EMBL" id="JAGPXC010000001">
    <property type="protein sequence ID" value="KAH6660185.1"/>
    <property type="molecule type" value="Genomic_DNA"/>
</dbReference>
<feature type="signal peptide" evidence="2">
    <location>
        <begin position="1"/>
        <end position="35"/>
    </location>
</feature>
<name>A0A9P9A4D5_9PEZI</name>
<keyword evidence="2" id="KW-0732">Signal</keyword>
<gene>
    <name evidence="6" type="ORF">BKA67DRAFT_509117</name>
</gene>
<protein>
    <submittedName>
        <fullName evidence="6">Cellular morphogenesis protein</fullName>
    </submittedName>
</protein>
<dbReference type="InterPro" id="IPR011043">
    <property type="entry name" value="Gal_Oxase/kelch_b-propeller"/>
</dbReference>
<evidence type="ECO:0000256" key="2">
    <source>
        <dbReference type="SAM" id="SignalP"/>
    </source>
</evidence>
<keyword evidence="7" id="KW-1185">Reference proteome</keyword>
<dbReference type="InterPro" id="IPR024982">
    <property type="entry name" value="Rax2-like_C"/>
</dbReference>
<dbReference type="InterPro" id="IPR048265">
    <property type="entry name" value="Rax2-like_third"/>
</dbReference>
<evidence type="ECO:0000313" key="6">
    <source>
        <dbReference type="EMBL" id="KAH6660185.1"/>
    </source>
</evidence>
<evidence type="ECO:0000313" key="7">
    <source>
        <dbReference type="Proteomes" id="UP000758603"/>
    </source>
</evidence>
<comment type="caution">
    <text evidence="6">The sequence shown here is derived from an EMBL/GenBank/DDBJ whole genome shotgun (WGS) entry which is preliminary data.</text>
</comment>
<accession>A0A9P9A4D5</accession>
<dbReference type="PANTHER" id="PTHR31778">
    <property type="entry name" value="BUD SITE SELECTION PROTEIN RAX2"/>
    <property type="match status" value="1"/>
</dbReference>
<dbReference type="GO" id="GO:1902929">
    <property type="term" value="C:plasma membrane of growing cell tip"/>
    <property type="evidence" value="ECO:0007669"/>
    <property type="project" value="TreeGrafter"/>
</dbReference>
<feature type="chain" id="PRO_5040498202" evidence="2">
    <location>
        <begin position="36"/>
        <end position="1235"/>
    </location>
</feature>
<dbReference type="AlphaFoldDB" id="A0A9P9A4D5"/>
<keyword evidence="1" id="KW-0472">Membrane</keyword>
<dbReference type="Pfam" id="PF12768">
    <property type="entry name" value="Rax2"/>
    <property type="match status" value="1"/>
</dbReference>
<proteinExistence type="predicted"/>
<dbReference type="RefSeq" id="XP_045964316.1">
    <property type="nucleotide sequence ID" value="XM_046097215.1"/>
</dbReference>
<keyword evidence="1" id="KW-1133">Transmembrane helix</keyword>
<evidence type="ECO:0000259" key="4">
    <source>
        <dbReference type="Pfam" id="PF20842"/>
    </source>
</evidence>
<evidence type="ECO:0000259" key="5">
    <source>
        <dbReference type="Pfam" id="PF20843"/>
    </source>
</evidence>
<dbReference type="Proteomes" id="UP000758603">
    <property type="component" value="Unassembled WGS sequence"/>
</dbReference>
<organism evidence="6 7">
    <name type="scientific">Truncatella angustata</name>
    <dbReference type="NCBI Taxonomy" id="152316"/>
    <lineage>
        <taxon>Eukaryota</taxon>
        <taxon>Fungi</taxon>
        <taxon>Dikarya</taxon>
        <taxon>Ascomycota</taxon>
        <taxon>Pezizomycotina</taxon>
        <taxon>Sordariomycetes</taxon>
        <taxon>Xylariomycetidae</taxon>
        <taxon>Amphisphaeriales</taxon>
        <taxon>Sporocadaceae</taxon>
        <taxon>Truncatella</taxon>
    </lineage>
</organism>
<evidence type="ECO:0000256" key="1">
    <source>
        <dbReference type="SAM" id="Phobius"/>
    </source>
</evidence>